<reference evidence="1 2" key="1">
    <citation type="journal article" date="2022" name="Int. J. Syst. Evol. Microbiol.">
        <title>Flavobacterium ammonificans sp. nov. and Flavobacterium ammoniigenes sp. nov., ammonifying bacteria isolated from surface river water.</title>
        <authorList>
            <person name="Watanabe K."/>
            <person name="Kitamura T."/>
            <person name="Ogata Y."/>
            <person name="Shindo C."/>
            <person name="Suda W."/>
        </authorList>
    </citation>
    <scope>NUCLEOTIDE SEQUENCE [LARGE SCALE GENOMIC DNA]</scope>
    <source>
        <strain evidence="1 2">GENT11</strain>
    </source>
</reference>
<accession>A0ABM7UWQ5</accession>
<dbReference type="Proteomes" id="UP001319865">
    <property type="component" value="Chromosome"/>
</dbReference>
<evidence type="ECO:0000313" key="2">
    <source>
        <dbReference type="Proteomes" id="UP001319865"/>
    </source>
</evidence>
<sequence>MKRIFCAFFIITLHSCQVTETIHLNSDGSGSILVEEMRDEQSYQLIAGENYSKEEEYQDTTYVFQDYAKKYRETFAKLTPFEKSVYEKHFPVKVKIKKSSYEKEFRTQLSQQFKTISEVADLYKTEDYADNIQNNYALSAEEHYYSVAFSFDGTRFHRIVKITDPVELKKKQDELATVKERISKFPLKQSFELKYYFPKPIQSVSNTKAVISADKKSLVVTFSLIEVVTNPESTNLEVILQ</sequence>
<evidence type="ECO:0000313" key="1">
    <source>
        <dbReference type="EMBL" id="BDB51734.1"/>
    </source>
</evidence>
<gene>
    <name evidence="1" type="ORF">GENT11_00460</name>
</gene>
<keyword evidence="2" id="KW-1185">Reference proteome</keyword>
<protein>
    <recommendedName>
        <fullName evidence="3">Lipoprotein</fullName>
    </recommendedName>
</protein>
<name>A0ABM7UWQ5_9FLAO</name>
<organism evidence="1 2">
    <name type="scientific">Flavobacterium ammonificans</name>
    <dbReference type="NCBI Taxonomy" id="1751056"/>
    <lineage>
        <taxon>Bacteria</taxon>
        <taxon>Pseudomonadati</taxon>
        <taxon>Bacteroidota</taxon>
        <taxon>Flavobacteriia</taxon>
        <taxon>Flavobacteriales</taxon>
        <taxon>Flavobacteriaceae</taxon>
        <taxon>Flavobacterium</taxon>
    </lineage>
</organism>
<dbReference type="EMBL" id="AP025183">
    <property type="protein sequence ID" value="BDB51734.1"/>
    <property type="molecule type" value="Genomic_DNA"/>
</dbReference>
<proteinExistence type="predicted"/>
<evidence type="ECO:0008006" key="3">
    <source>
        <dbReference type="Google" id="ProtNLM"/>
    </source>
</evidence>
<reference evidence="1 2" key="2">
    <citation type="journal article" date="2022" name="Microorganisms">
        <title>Complete Genome Sequences of Two Flavobacterium ammonificans Strains and a Flavobacterium ammoniigenes Strain of Ammonifying Bacterioplankton Isolated from Surface River Water.</title>
        <authorList>
            <person name="Suda W."/>
            <person name="Ogata Y."/>
            <person name="Shindo C."/>
            <person name="Watanabe K."/>
        </authorList>
    </citation>
    <scope>NUCLEOTIDE SEQUENCE [LARGE SCALE GENOMIC DNA]</scope>
    <source>
        <strain evidence="1 2">GENT11</strain>
    </source>
</reference>
<dbReference type="RefSeq" id="WP_229330134.1">
    <property type="nucleotide sequence ID" value="NZ_AP025183.1"/>
</dbReference>